<dbReference type="InterPro" id="IPR004046">
    <property type="entry name" value="GST_C"/>
</dbReference>
<dbReference type="eggNOG" id="ENOG502SRBR">
    <property type="taxonomic scope" value="Eukaryota"/>
</dbReference>
<evidence type="ECO:0000259" key="1">
    <source>
        <dbReference type="PROSITE" id="PS50405"/>
    </source>
</evidence>
<sequence>MAGNKQQKTIPTVYNMSSSKAREVLWALEELADTGIKYNVVNLLRRGADTYKVLKSQFPLGKSPIVTLEPVDGEPEVTYQILPNVLTEARLILQFISDHYTDGVLSQKFANGSLVTKVDNVVTFEVIPTMLFFPLRQLTLLMVMPIRNHFTNDLRVIYQILEDALSEERPWFSGKKLGLADFNMVFPMDMAIGRGYIELENYPKLAKWHYTVINRPAYRRALEKGGPYNLSTFA</sequence>
<organism evidence="2 3">
    <name type="scientific">Coniosporium apollinis (strain CBS 100218)</name>
    <name type="common">Rock-inhabiting black yeast</name>
    <dbReference type="NCBI Taxonomy" id="1168221"/>
    <lineage>
        <taxon>Eukaryota</taxon>
        <taxon>Fungi</taxon>
        <taxon>Dikarya</taxon>
        <taxon>Ascomycota</taxon>
        <taxon>Pezizomycotina</taxon>
        <taxon>Dothideomycetes</taxon>
        <taxon>Dothideomycetes incertae sedis</taxon>
        <taxon>Coniosporium</taxon>
    </lineage>
</organism>
<dbReference type="Pfam" id="PF00043">
    <property type="entry name" value="GST_C"/>
    <property type="match status" value="1"/>
</dbReference>
<protein>
    <recommendedName>
        <fullName evidence="1">GST C-terminal domain-containing protein</fullName>
    </recommendedName>
</protein>
<dbReference type="InterPro" id="IPR036282">
    <property type="entry name" value="Glutathione-S-Trfase_C_sf"/>
</dbReference>
<dbReference type="OrthoDB" id="2309723at2759"/>
<dbReference type="OMA" id="GLADFNM"/>
<dbReference type="AlphaFoldDB" id="R7YTA8"/>
<keyword evidence="3" id="KW-1185">Reference proteome</keyword>
<gene>
    <name evidence="2" type="ORF">W97_04303</name>
</gene>
<evidence type="ECO:0000313" key="2">
    <source>
        <dbReference type="EMBL" id="EON65068.1"/>
    </source>
</evidence>
<dbReference type="GeneID" id="19901614"/>
<name>R7YTA8_CONA1</name>
<dbReference type="Gene3D" id="1.20.1050.10">
    <property type="match status" value="1"/>
</dbReference>
<reference evidence="3" key="1">
    <citation type="submission" date="2012-06" db="EMBL/GenBank/DDBJ databases">
        <title>The genome sequence of Coniosporium apollinis CBS 100218.</title>
        <authorList>
            <consortium name="The Broad Institute Genome Sequencing Platform"/>
            <person name="Cuomo C."/>
            <person name="Gorbushina A."/>
            <person name="Noack S."/>
            <person name="Walker B."/>
            <person name="Young S.K."/>
            <person name="Zeng Q."/>
            <person name="Gargeya S."/>
            <person name="Fitzgerald M."/>
            <person name="Haas B."/>
            <person name="Abouelleil A."/>
            <person name="Alvarado L."/>
            <person name="Arachchi H.M."/>
            <person name="Berlin A.M."/>
            <person name="Chapman S.B."/>
            <person name="Goldberg J."/>
            <person name="Griggs A."/>
            <person name="Gujja S."/>
            <person name="Hansen M."/>
            <person name="Howarth C."/>
            <person name="Imamovic A."/>
            <person name="Larimer J."/>
            <person name="McCowan C."/>
            <person name="Montmayeur A."/>
            <person name="Murphy C."/>
            <person name="Neiman D."/>
            <person name="Pearson M."/>
            <person name="Priest M."/>
            <person name="Roberts A."/>
            <person name="Saif S."/>
            <person name="Shea T."/>
            <person name="Sisk P."/>
            <person name="Sykes S."/>
            <person name="Wortman J."/>
            <person name="Nusbaum C."/>
            <person name="Birren B."/>
        </authorList>
    </citation>
    <scope>NUCLEOTIDE SEQUENCE [LARGE SCALE GENOMIC DNA]</scope>
    <source>
        <strain evidence="3">CBS 100218</strain>
    </source>
</reference>
<evidence type="ECO:0000313" key="3">
    <source>
        <dbReference type="Proteomes" id="UP000016924"/>
    </source>
</evidence>
<dbReference type="PROSITE" id="PS50405">
    <property type="entry name" value="GST_CTER"/>
    <property type="match status" value="1"/>
</dbReference>
<dbReference type="PANTHER" id="PTHR44051">
    <property type="entry name" value="GLUTATHIONE S-TRANSFERASE-RELATED"/>
    <property type="match status" value="1"/>
</dbReference>
<dbReference type="PANTHER" id="PTHR44051:SF9">
    <property type="entry name" value="GLUTATHIONE S-TRANSFERASE 1"/>
    <property type="match status" value="1"/>
</dbReference>
<dbReference type="Proteomes" id="UP000016924">
    <property type="component" value="Unassembled WGS sequence"/>
</dbReference>
<dbReference type="SUPFAM" id="SSF47616">
    <property type="entry name" value="GST C-terminal domain-like"/>
    <property type="match status" value="1"/>
</dbReference>
<proteinExistence type="predicted"/>
<dbReference type="HOGENOM" id="CLU_011226_15_0_1"/>
<accession>R7YTA8</accession>
<dbReference type="EMBL" id="JH767572">
    <property type="protein sequence ID" value="EON65068.1"/>
    <property type="molecule type" value="Genomic_DNA"/>
</dbReference>
<dbReference type="Gene3D" id="3.40.30.10">
    <property type="entry name" value="Glutaredoxin"/>
    <property type="match status" value="1"/>
</dbReference>
<dbReference type="RefSeq" id="XP_007780385.1">
    <property type="nucleotide sequence ID" value="XM_007782195.1"/>
</dbReference>
<dbReference type="InterPro" id="IPR010987">
    <property type="entry name" value="Glutathione-S-Trfase_C-like"/>
</dbReference>
<feature type="domain" description="GST C-terminal" evidence="1">
    <location>
        <begin position="82"/>
        <end position="233"/>
    </location>
</feature>
<dbReference type="STRING" id="1168221.R7YTA8"/>